<gene>
    <name evidence="1" type="ORF">ONZ43_g220</name>
</gene>
<protein>
    <submittedName>
        <fullName evidence="1">Uncharacterized protein</fullName>
    </submittedName>
</protein>
<accession>A0ACC2J9E1</accession>
<organism evidence="1 2">
    <name type="scientific">Nemania bipapillata</name>
    <dbReference type="NCBI Taxonomy" id="110536"/>
    <lineage>
        <taxon>Eukaryota</taxon>
        <taxon>Fungi</taxon>
        <taxon>Dikarya</taxon>
        <taxon>Ascomycota</taxon>
        <taxon>Pezizomycotina</taxon>
        <taxon>Sordariomycetes</taxon>
        <taxon>Xylariomycetidae</taxon>
        <taxon>Xylariales</taxon>
        <taxon>Xylariaceae</taxon>
        <taxon>Nemania</taxon>
    </lineage>
</organism>
<dbReference type="EMBL" id="JAPESX010000023">
    <property type="protein sequence ID" value="KAJ8123954.1"/>
    <property type="molecule type" value="Genomic_DNA"/>
</dbReference>
<comment type="caution">
    <text evidence="1">The sequence shown here is derived from an EMBL/GenBank/DDBJ whole genome shotgun (WGS) entry which is preliminary data.</text>
</comment>
<dbReference type="Proteomes" id="UP001153334">
    <property type="component" value="Unassembled WGS sequence"/>
</dbReference>
<keyword evidence="2" id="KW-1185">Reference proteome</keyword>
<reference evidence="1" key="1">
    <citation type="submission" date="2022-11" db="EMBL/GenBank/DDBJ databases">
        <title>Genome Sequence of Nemania bipapillata.</title>
        <authorList>
            <person name="Buettner E."/>
        </authorList>
    </citation>
    <scope>NUCLEOTIDE SEQUENCE</scope>
    <source>
        <strain evidence="1">CP14</strain>
    </source>
</reference>
<evidence type="ECO:0000313" key="1">
    <source>
        <dbReference type="EMBL" id="KAJ8123954.1"/>
    </source>
</evidence>
<name>A0ACC2J9E1_9PEZI</name>
<proteinExistence type="predicted"/>
<evidence type="ECO:0000313" key="2">
    <source>
        <dbReference type="Proteomes" id="UP001153334"/>
    </source>
</evidence>
<sequence>MLRRRWKGLTGQPSIIQSLHRLIPDAAGAEVTRYQLARPTWDGSWAVRSRNDNMQDRKLLRKLTDALQEQKDYATRAVQKNPGRYPGLEPVSAPGCTLKLYWQHKSSYR</sequence>